<evidence type="ECO:0000313" key="2">
    <source>
        <dbReference type="EMBL" id="CAF3886811.1"/>
    </source>
</evidence>
<dbReference type="Proteomes" id="UP000663836">
    <property type="component" value="Unassembled WGS sequence"/>
</dbReference>
<organism evidence="2 3">
    <name type="scientific">Rotaria sordida</name>
    <dbReference type="NCBI Taxonomy" id="392033"/>
    <lineage>
        <taxon>Eukaryota</taxon>
        <taxon>Metazoa</taxon>
        <taxon>Spiralia</taxon>
        <taxon>Gnathifera</taxon>
        <taxon>Rotifera</taxon>
        <taxon>Eurotatoria</taxon>
        <taxon>Bdelloidea</taxon>
        <taxon>Philodinida</taxon>
        <taxon>Philodinidae</taxon>
        <taxon>Rotaria</taxon>
    </lineage>
</organism>
<gene>
    <name evidence="2" type="ORF">JBS370_LOCUS20147</name>
</gene>
<reference evidence="2" key="1">
    <citation type="submission" date="2021-02" db="EMBL/GenBank/DDBJ databases">
        <authorList>
            <person name="Nowell W R."/>
        </authorList>
    </citation>
    <scope>NUCLEOTIDE SEQUENCE</scope>
</reference>
<comment type="caution">
    <text evidence="2">The sequence shown here is derived from an EMBL/GenBank/DDBJ whole genome shotgun (WGS) entry which is preliminary data.</text>
</comment>
<feature type="non-terminal residue" evidence="2">
    <location>
        <position position="41"/>
    </location>
</feature>
<keyword evidence="1" id="KW-1133">Transmembrane helix</keyword>
<proteinExistence type="predicted"/>
<accession>A0A819GXW5</accession>
<dbReference type="AlphaFoldDB" id="A0A819GXW5"/>
<name>A0A819GXW5_9BILA</name>
<keyword evidence="1" id="KW-0812">Transmembrane</keyword>
<keyword evidence="1" id="KW-0472">Membrane</keyword>
<sequence length="41" mass="4931">MPYGYQIFYFGTILSPWTLTLTWIFGIIKLVISKRYIFILI</sequence>
<evidence type="ECO:0000313" key="3">
    <source>
        <dbReference type="Proteomes" id="UP000663836"/>
    </source>
</evidence>
<feature type="transmembrane region" description="Helical" evidence="1">
    <location>
        <begin position="6"/>
        <end position="32"/>
    </location>
</feature>
<evidence type="ECO:0000256" key="1">
    <source>
        <dbReference type="SAM" id="Phobius"/>
    </source>
</evidence>
<protein>
    <submittedName>
        <fullName evidence="2">Uncharacterized protein</fullName>
    </submittedName>
</protein>
<dbReference type="EMBL" id="CAJOBD010002504">
    <property type="protein sequence ID" value="CAF3886811.1"/>
    <property type="molecule type" value="Genomic_DNA"/>
</dbReference>